<organism evidence="2 3">
    <name type="scientific">Thlaspi arvense</name>
    <name type="common">Field penny-cress</name>
    <dbReference type="NCBI Taxonomy" id="13288"/>
    <lineage>
        <taxon>Eukaryota</taxon>
        <taxon>Viridiplantae</taxon>
        <taxon>Streptophyta</taxon>
        <taxon>Embryophyta</taxon>
        <taxon>Tracheophyta</taxon>
        <taxon>Spermatophyta</taxon>
        <taxon>Magnoliopsida</taxon>
        <taxon>eudicotyledons</taxon>
        <taxon>Gunneridae</taxon>
        <taxon>Pentapetalae</taxon>
        <taxon>rosids</taxon>
        <taxon>malvids</taxon>
        <taxon>Brassicales</taxon>
        <taxon>Brassicaceae</taxon>
        <taxon>Thlaspideae</taxon>
        <taxon>Thlaspi</taxon>
    </lineage>
</organism>
<protein>
    <submittedName>
        <fullName evidence="2">Uncharacterized protein</fullName>
    </submittedName>
</protein>
<dbReference type="AlphaFoldDB" id="A0AAU9RE02"/>
<dbReference type="Proteomes" id="UP000836841">
    <property type="component" value="Chromosome 1"/>
</dbReference>
<reference evidence="2 3" key="1">
    <citation type="submission" date="2022-03" db="EMBL/GenBank/DDBJ databases">
        <authorList>
            <person name="Nunn A."/>
            <person name="Chopra R."/>
            <person name="Nunn A."/>
            <person name="Contreras Garrido A."/>
        </authorList>
    </citation>
    <scope>NUCLEOTIDE SEQUENCE [LARGE SCALE GENOMIC DNA]</scope>
</reference>
<feature type="coiled-coil region" evidence="1">
    <location>
        <begin position="70"/>
        <end position="135"/>
    </location>
</feature>
<evidence type="ECO:0000313" key="2">
    <source>
        <dbReference type="EMBL" id="CAH2038384.1"/>
    </source>
</evidence>
<gene>
    <name evidence="2" type="ORF">TAV2_LOCUS3876</name>
</gene>
<proteinExistence type="predicted"/>
<sequence length="215" mass="24423">MNIFSGGQNSKSQNGAAQAVKIQIAASVNDRRSARSACKKKEFLSSSSTLLPAILQERERSVTDHINIVNQKQKQTEEEYSRKVQELQAELASSIETQEALERKVSYIQNDYSLLENKQNELKTTIQNLLQSRESFLNSYQESFCEMKCSIEARDRKIGILHQKISSHLALFDSIEKEASNPNAFTASRKALIIENQHFRRENRISGSRIAEQGE</sequence>
<keyword evidence="1" id="KW-0175">Coiled coil</keyword>
<dbReference type="EMBL" id="OU466857">
    <property type="protein sequence ID" value="CAH2038384.1"/>
    <property type="molecule type" value="Genomic_DNA"/>
</dbReference>
<keyword evidence="3" id="KW-1185">Reference proteome</keyword>
<evidence type="ECO:0000313" key="3">
    <source>
        <dbReference type="Proteomes" id="UP000836841"/>
    </source>
</evidence>
<evidence type="ECO:0000256" key="1">
    <source>
        <dbReference type="SAM" id="Coils"/>
    </source>
</evidence>
<name>A0AAU9RE02_THLAR</name>
<accession>A0AAU9RE02</accession>